<dbReference type="Gene3D" id="1.10.3380.30">
    <property type="match status" value="1"/>
</dbReference>
<dbReference type="InterPro" id="IPR012961">
    <property type="entry name" value="Ski2/MTR4_C"/>
</dbReference>
<comment type="caution">
    <text evidence="2">The sequence shown here is derived from an EMBL/GenBank/DDBJ whole genome shotgun (WGS) entry which is preliminary data.</text>
</comment>
<evidence type="ECO:0000313" key="2">
    <source>
        <dbReference type="EMBL" id="KAL0182090.1"/>
    </source>
</evidence>
<dbReference type="EMBL" id="JAMKFB020000010">
    <property type="protein sequence ID" value="KAL0182090.1"/>
    <property type="molecule type" value="Genomic_DNA"/>
</dbReference>
<feature type="non-terminal residue" evidence="2">
    <location>
        <position position="54"/>
    </location>
</feature>
<feature type="non-terminal residue" evidence="2">
    <location>
        <position position="1"/>
    </location>
</feature>
<evidence type="ECO:0000313" key="3">
    <source>
        <dbReference type="Proteomes" id="UP001529510"/>
    </source>
</evidence>
<gene>
    <name evidence="2" type="ORF">M9458_021465</name>
</gene>
<reference evidence="2 3" key="1">
    <citation type="submission" date="2024-05" db="EMBL/GenBank/DDBJ databases">
        <title>Genome sequencing and assembly of Indian major carp, Cirrhinus mrigala (Hamilton, 1822).</title>
        <authorList>
            <person name="Mohindra V."/>
            <person name="Chowdhury L.M."/>
            <person name="Lal K."/>
            <person name="Jena J.K."/>
        </authorList>
    </citation>
    <scope>NUCLEOTIDE SEQUENCE [LARGE SCALE GENOMIC DNA]</scope>
    <source>
        <strain evidence="2">CM1030</strain>
        <tissue evidence="2">Blood</tissue>
    </source>
</reference>
<proteinExistence type="predicted"/>
<dbReference type="AlphaFoldDB" id="A0ABD0Q7N7"/>
<evidence type="ECO:0000259" key="1">
    <source>
        <dbReference type="Pfam" id="PF08148"/>
    </source>
</evidence>
<organism evidence="2 3">
    <name type="scientific">Cirrhinus mrigala</name>
    <name type="common">Mrigala</name>
    <dbReference type="NCBI Taxonomy" id="683832"/>
    <lineage>
        <taxon>Eukaryota</taxon>
        <taxon>Metazoa</taxon>
        <taxon>Chordata</taxon>
        <taxon>Craniata</taxon>
        <taxon>Vertebrata</taxon>
        <taxon>Euteleostomi</taxon>
        <taxon>Actinopterygii</taxon>
        <taxon>Neopterygii</taxon>
        <taxon>Teleostei</taxon>
        <taxon>Ostariophysi</taxon>
        <taxon>Cypriniformes</taxon>
        <taxon>Cyprinidae</taxon>
        <taxon>Labeoninae</taxon>
        <taxon>Labeonini</taxon>
        <taxon>Cirrhinus</taxon>
    </lineage>
</organism>
<keyword evidence="3" id="KW-1185">Reference proteome</keyword>
<dbReference type="Pfam" id="PF08148">
    <property type="entry name" value="DSHCT"/>
    <property type="match status" value="1"/>
</dbReference>
<accession>A0ABD0Q7N7</accession>
<dbReference type="Proteomes" id="UP001529510">
    <property type="component" value="Unassembled WGS sequence"/>
</dbReference>
<protein>
    <recommendedName>
        <fullName evidence="1">ATP-dependent RNA helicase Ski2/MTR4 C-terminal domain-containing protein</fullName>
    </recommendedName>
</protein>
<feature type="domain" description="ATP-dependent RNA helicase Ski2/MTR4 C-terminal" evidence="1">
    <location>
        <begin position="2"/>
        <end position="54"/>
    </location>
</feature>
<sequence>ECAKRIAKVSAEAKLDVDEDTYLNQFRPHLMDVVYTWANGSSFSQICKMTDVFE</sequence>
<name>A0ABD0Q7N7_CIRMR</name>